<accession>A0A318ZIT6</accession>
<dbReference type="Proteomes" id="UP000248349">
    <property type="component" value="Unassembled WGS sequence"/>
</dbReference>
<organism evidence="2 3">
    <name type="scientific">Aspergillus saccharolyticus JOP 1030-1</name>
    <dbReference type="NCBI Taxonomy" id="1450539"/>
    <lineage>
        <taxon>Eukaryota</taxon>
        <taxon>Fungi</taxon>
        <taxon>Dikarya</taxon>
        <taxon>Ascomycota</taxon>
        <taxon>Pezizomycotina</taxon>
        <taxon>Eurotiomycetes</taxon>
        <taxon>Eurotiomycetidae</taxon>
        <taxon>Eurotiales</taxon>
        <taxon>Aspergillaceae</taxon>
        <taxon>Aspergillus</taxon>
        <taxon>Aspergillus subgen. Circumdati</taxon>
    </lineage>
</organism>
<name>A0A318ZIT6_9EURO</name>
<dbReference type="EMBL" id="KZ821227">
    <property type="protein sequence ID" value="PYH46697.1"/>
    <property type="molecule type" value="Genomic_DNA"/>
</dbReference>
<keyword evidence="3" id="KW-1185">Reference proteome</keyword>
<proteinExistence type="predicted"/>
<evidence type="ECO:0000313" key="3">
    <source>
        <dbReference type="Proteomes" id="UP000248349"/>
    </source>
</evidence>
<feature type="region of interest" description="Disordered" evidence="1">
    <location>
        <begin position="37"/>
        <end position="151"/>
    </location>
</feature>
<dbReference type="GeneID" id="37077567"/>
<gene>
    <name evidence="2" type="ORF">BP01DRAFT_364853</name>
</gene>
<feature type="compositionally biased region" description="Polar residues" evidence="1">
    <location>
        <begin position="37"/>
        <end position="60"/>
    </location>
</feature>
<protein>
    <submittedName>
        <fullName evidence="2">Uncharacterized protein</fullName>
    </submittedName>
</protein>
<dbReference type="RefSeq" id="XP_025432679.1">
    <property type="nucleotide sequence ID" value="XM_025576338.1"/>
</dbReference>
<dbReference type="STRING" id="1450539.A0A318ZIT6"/>
<dbReference type="AlphaFoldDB" id="A0A318ZIT6"/>
<sequence>MIQPSILRLHRGRAILADKPHTIVRCFSANHSFAQINTPRPSTHENSISTSKSVAESFQAQHPRRSKIPPARLNLKDAGSSRPLPRRVVDARSMAASRSGSQPAIIIRGPRLRTPRNLMSARSGGPRPPNRTATTKDRKQGRPRAKSDAFVNDDDYDEEGVEKALAELAEQSRPVSIRYDPEPVTLKSLKETWPSLPTDLRAHTAGVAEKLSSLSARFGDGYVSSSEMGKRLFQGKYVRFLDEEEKSLAMTEAMRLSQGLADKLSQRKGDIVQPKEITFSPIGEKDRKTLIESLVQGKYSKAGDQSSNSPTFDRLATNLINNGTYQTAGKDVQFFAKVESLLASNRRI</sequence>
<evidence type="ECO:0000256" key="1">
    <source>
        <dbReference type="SAM" id="MobiDB-lite"/>
    </source>
</evidence>
<reference evidence="2 3" key="1">
    <citation type="submission" date="2016-12" db="EMBL/GenBank/DDBJ databases">
        <title>The genomes of Aspergillus section Nigri reveals drivers in fungal speciation.</title>
        <authorList>
            <consortium name="DOE Joint Genome Institute"/>
            <person name="Vesth T.C."/>
            <person name="Nybo J."/>
            <person name="Theobald S."/>
            <person name="Brandl J."/>
            <person name="Frisvad J.C."/>
            <person name="Nielsen K.F."/>
            <person name="Lyhne E.K."/>
            <person name="Kogle M.E."/>
            <person name="Kuo A."/>
            <person name="Riley R."/>
            <person name="Clum A."/>
            <person name="Nolan M."/>
            <person name="Lipzen A."/>
            <person name="Salamov A."/>
            <person name="Henrissat B."/>
            <person name="Wiebenga A."/>
            <person name="De Vries R.P."/>
            <person name="Grigoriev I.V."/>
            <person name="Mortensen U.H."/>
            <person name="Andersen M.R."/>
            <person name="Baker S.E."/>
        </authorList>
    </citation>
    <scope>NUCLEOTIDE SEQUENCE [LARGE SCALE GENOMIC DNA]</scope>
    <source>
        <strain evidence="2 3">JOP 1030-1</strain>
    </source>
</reference>
<evidence type="ECO:0000313" key="2">
    <source>
        <dbReference type="EMBL" id="PYH46697.1"/>
    </source>
</evidence>
<dbReference type="OrthoDB" id="5365739at2759"/>